<dbReference type="AlphaFoldDB" id="A0A8S0ZR78"/>
<evidence type="ECO:0000313" key="4">
    <source>
        <dbReference type="Proteomes" id="UP000494256"/>
    </source>
</evidence>
<reference evidence="3 4" key="1">
    <citation type="submission" date="2020-04" db="EMBL/GenBank/DDBJ databases">
        <authorList>
            <person name="Wallbank WR R."/>
            <person name="Pardo Diaz C."/>
            <person name="Kozak K."/>
            <person name="Martin S."/>
            <person name="Jiggins C."/>
            <person name="Moest M."/>
            <person name="Warren A I."/>
            <person name="Byers J.R.P. K."/>
            <person name="Montejo-Kovacevich G."/>
            <person name="Yen C E."/>
        </authorList>
    </citation>
    <scope>NUCLEOTIDE SEQUENCE [LARGE SCALE GENOMIC DNA]</scope>
</reference>
<sequence length="92" mass="10572">MRNTYDQAVSDAVQKTLRIVMLWQTLSSNLVSVEETQAKPRKHRSLLLWYHNAHQTEQVKHSGAELRKYVQEIKDKKTKPCACSGMSISNSN</sequence>
<proteinExistence type="predicted"/>
<accession>A0A8S0ZR78</accession>
<name>A0A8S0ZR78_ARCPL</name>
<dbReference type="OrthoDB" id="410381at2759"/>
<keyword evidence="3" id="KW-1185">Reference proteome</keyword>
<dbReference type="EMBL" id="CADEBC010000485">
    <property type="protein sequence ID" value="CAB3235725.1"/>
    <property type="molecule type" value="Genomic_DNA"/>
</dbReference>
<protein>
    <submittedName>
        <fullName evidence="1">Uncharacterized protein</fullName>
    </submittedName>
</protein>
<gene>
    <name evidence="2" type="ORF">APLA_LOCUS13283</name>
    <name evidence="1" type="ORF">APLA_LOCUS6273</name>
</gene>
<evidence type="ECO:0000313" key="3">
    <source>
        <dbReference type="Proteomes" id="UP000494106"/>
    </source>
</evidence>
<comment type="caution">
    <text evidence="1">The sequence shown here is derived from an EMBL/GenBank/DDBJ whole genome shotgun (WGS) entry which is preliminary data.</text>
</comment>
<organism evidence="1 3">
    <name type="scientific">Arctia plantaginis</name>
    <name type="common">Wood tiger moth</name>
    <name type="synonym">Phalaena plantaginis</name>
    <dbReference type="NCBI Taxonomy" id="874455"/>
    <lineage>
        <taxon>Eukaryota</taxon>
        <taxon>Metazoa</taxon>
        <taxon>Ecdysozoa</taxon>
        <taxon>Arthropoda</taxon>
        <taxon>Hexapoda</taxon>
        <taxon>Insecta</taxon>
        <taxon>Pterygota</taxon>
        <taxon>Neoptera</taxon>
        <taxon>Endopterygota</taxon>
        <taxon>Lepidoptera</taxon>
        <taxon>Glossata</taxon>
        <taxon>Ditrysia</taxon>
        <taxon>Noctuoidea</taxon>
        <taxon>Erebidae</taxon>
        <taxon>Arctiinae</taxon>
        <taxon>Arctia</taxon>
    </lineage>
</organism>
<dbReference type="EMBL" id="CADEBD010000348">
    <property type="protein sequence ID" value="CAB3250763.1"/>
    <property type="molecule type" value="Genomic_DNA"/>
</dbReference>
<evidence type="ECO:0000313" key="1">
    <source>
        <dbReference type="EMBL" id="CAB3235725.1"/>
    </source>
</evidence>
<dbReference type="Proteomes" id="UP000494256">
    <property type="component" value="Unassembled WGS sequence"/>
</dbReference>
<evidence type="ECO:0000313" key="2">
    <source>
        <dbReference type="EMBL" id="CAB3250763.1"/>
    </source>
</evidence>
<dbReference type="Proteomes" id="UP000494106">
    <property type="component" value="Unassembled WGS sequence"/>
</dbReference>